<dbReference type="Proteomes" id="UP001054252">
    <property type="component" value="Unassembled WGS sequence"/>
</dbReference>
<comment type="caution">
    <text evidence="3">The sequence shown here is derived from an EMBL/GenBank/DDBJ whole genome shotgun (WGS) entry which is preliminary data.</text>
</comment>
<organism evidence="3 4">
    <name type="scientific">Rubroshorea leprosula</name>
    <dbReference type="NCBI Taxonomy" id="152421"/>
    <lineage>
        <taxon>Eukaryota</taxon>
        <taxon>Viridiplantae</taxon>
        <taxon>Streptophyta</taxon>
        <taxon>Embryophyta</taxon>
        <taxon>Tracheophyta</taxon>
        <taxon>Spermatophyta</taxon>
        <taxon>Magnoliopsida</taxon>
        <taxon>eudicotyledons</taxon>
        <taxon>Gunneridae</taxon>
        <taxon>Pentapetalae</taxon>
        <taxon>rosids</taxon>
        <taxon>malvids</taxon>
        <taxon>Malvales</taxon>
        <taxon>Dipterocarpaceae</taxon>
        <taxon>Rubroshorea</taxon>
    </lineage>
</organism>
<feature type="transmembrane region" description="Helical" evidence="2">
    <location>
        <begin position="12"/>
        <end position="32"/>
    </location>
</feature>
<evidence type="ECO:0000313" key="3">
    <source>
        <dbReference type="EMBL" id="GKU99844.1"/>
    </source>
</evidence>
<proteinExistence type="predicted"/>
<evidence type="ECO:0000256" key="2">
    <source>
        <dbReference type="SAM" id="Phobius"/>
    </source>
</evidence>
<accession>A0AAV5IHM0</accession>
<evidence type="ECO:0000256" key="1">
    <source>
        <dbReference type="SAM" id="MobiDB-lite"/>
    </source>
</evidence>
<dbReference type="AlphaFoldDB" id="A0AAV5IHM0"/>
<keyword evidence="2" id="KW-1133">Transmembrane helix</keyword>
<gene>
    <name evidence="3" type="ORF">SLEP1_g12630</name>
</gene>
<keyword evidence="2" id="KW-0812">Transmembrane</keyword>
<keyword evidence="2" id="KW-0472">Membrane</keyword>
<feature type="region of interest" description="Disordered" evidence="1">
    <location>
        <begin position="46"/>
        <end position="67"/>
    </location>
</feature>
<reference evidence="3 4" key="1">
    <citation type="journal article" date="2021" name="Commun. Biol.">
        <title>The genome of Shorea leprosula (Dipterocarpaceae) highlights the ecological relevance of drought in aseasonal tropical rainforests.</title>
        <authorList>
            <person name="Ng K.K.S."/>
            <person name="Kobayashi M.J."/>
            <person name="Fawcett J.A."/>
            <person name="Hatakeyama M."/>
            <person name="Paape T."/>
            <person name="Ng C.H."/>
            <person name="Ang C.C."/>
            <person name="Tnah L.H."/>
            <person name="Lee C.T."/>
            <person name="Nishiyama T."/>
            <person name="Sese J."/>
            <person name="O'Brien M.J."/>
            <person name="Copetti D."/>
            <person name="Mohd Noor M.I."/>
            <person name="Ong R.C."/>
            <person name="Putra M."/>
            <person name="Sireger I.Z."/>
            <person name="Indrioko S."/>
            <person name="Kosugi Y."/>
            <person name="Izuno A."/>
            <person name="Isagi Y."/>
            <person name="Lee S.L."/>
            <person name="Shimizu K.K."/>
        </authorList>
    </citation>
    <scope>NUCLEOTIDE SEQUENCE [LARGE SCALE GENOMIC DNA]</scope>
    <source>
        <strain evidence="3">214</strain>
    </source>
</reference>
<name>A0AAV5IHM0_9ROSI</name>
<keyword evidence="4" id="KW-1185">Reference proteome</keyword>
<sequence length="67" mass="7068">MVITMTTITTTTTSLATTITTLIILYEVAFALRVRFPLSKILSSSLANGETGAGRASPQMGSDAARF</sequence>
<dbReference type="EMBL" id="BPVZ01000014">
    <property type="protein sequence ID" value="GKU99844.1"/>
    <property type="molecule type" value="Genomic_DNA"/>
</dbReference>
<evidence type="ECO:0000313" key="4">
    <source>
        <dbReference type="Proteomes" id="UP001054252"/>
    </source>
</evidence>
<protein>
    <submittedName>
        <fullName evidence="3">Uncharacterized protein</fullName>
    </submittedName>
</protein>